<reference evidence="7 8" key="1">
    <citation type="submission" date="2018-10" db="EMBL/GenBank/DDBJ databases">
        <title>Comparative analysis of microorganisms from saline springs in Andes Mountain Range, Colombia.</title>
        <authorList>
            <person name="Rubin E."/>
        </authorList>
    </citation>
    <scope>NUCLEOTIDE SEQUENCE [LARGE SCALE GENOMIC DNA]</scope>
    <source>
        <strain evidence="7 8">USBA 36</strain>
    </source>
</reference>
<dbReference type="GO" id="GO:0005737">
    <property type="term" value="C:cytoplasm"/>
    <property type="evidence" value="ECO:0007669"/>
    <property type="project" value="InterPro"/>
</dbReference>
<comment type="caution">
    <text evidence="7">The sequence shown here is derived from an EMBL/GenBank/DDBJ whole genome shotgun (WGS) entry which is preliminary data.</text>
</comment>
<evidence type="ECO:0000256" key="2">
    <source>
        <dbReference type="ARBA" id="ARBA00022438"/>
    </source>
</evidence>
<dbReference type="Gene3D" id="3.40.630.10">
    <property type="entry name" value="Zn peptidases"/>
    <property type="match status" value="1"/>
</dbReference>
<dbReference type="Pfam" id="PF21337">
    <property type="entry name" value="Peptidase_M17_N_1"/>
    <property type="match status" value="1"/>
</dbReference>
<feature type="domain" description="Cytosol aminopeptidase" evidence="6">
    <location>
        <begin position="314"/>
        <end position="321"/>
    </location>
</feature>
<dbReference type="PRINTS" id="PR00481">
    <property type="entry name" value="LAMNOPPTDASE"/>
</dbReference>
<dbReference type="PROSITE" id="PS00631">
    <property type="entry name" value="CYTOSOL_AP"/>
    <property type="match status" value="1"/>
</dbReference>
<dbReference type="SUPFAM" id="SSF53187">
    <property type="entry name" value="Zn-dependent exopeptidases"/>
    <property type="match status" value="1"/>
</dbReference>
<dbReference type="Pfam" id="PF00883">
    <property type="entry name" value="Peptidase_M17"/>
    <property type="match status" value="1"/>
</dbReference>
<dbReference type="OrthoDB" id="9809354at2"/>
<evidence type="ECO:0000313" key="7">
    <source>
        <dbReference type="EMBL" id="RKQ68747.1"/>
    </source>
</evidence>
<dbReference type="AlphaFoldDB" id="A0A420WCJ6"/>
<evidence type="ECO:0000256" key="4">
    <source>
        <dbReference type="ARBA" id="ARBA00022801"/>
    </source>
</evidence>
<dbReference type="InterPro" id="IPR043472">
    <property type="entry name" value="Macro_dom-like"/>
</dbReference>
<evidence type="ECO:0000256" key="5">
    <source>
        <dbReference type="ARBA" id="ARBA00023211"/>
    </source>
</evidence>
<keyword evidence="5" id="KW-0464">Manganese</keyword>
<accession>A0A420WCJ6</accession>
<keyword evidence="2 7" id="KW-0031">Aminopeptidase</keyword>
<dbReference type="GO" id="GO:0070006">
    <property type="term" value="F:metalloaminopeptidase activity"/>
    <property type="evidence" value="ECO:0007669"/>
    <property type="project" value="InterPro"/>
</dbReference>
<proteinExistence type="inferred from homology"/>
<keyword evidence="3" id="KW-0645">Protease</keyword>
<dbReference type="GO" id="GO:0030145">
    <property type="term" value="F:manganese ion binding"/>
    <property type="evidence" value="ECO:0007669"/>
    <property type="project" value="InterPro"/>
</dbReference>
<evidence type="ECO:0000256" key="1">
    <source>
        <dbReference type="ARBA" id="ARBA00009528"/>
    </source>
</evidence>
<keyword evidence="4" id="KW-0378">Hydrolase</keyword>
<dbReference type="Proteomes" id="UP000277424">
    <property type="component" value="Unassembled WGS sequence"/>
</dbReference>
<evidence type="ECO:0000256" key="3">
    <source>
        <dbReference type="ARBA" id="ARBA00022670"/>
    </source>
</evidence>
<organism evidence="7 8">
    <name type="scientific">Oceanibaculum indicum</name>
    <dbReference type="NCBI Taxonomy" id="526216"/>
    <lineage>
        <taxon>Bacteria</taxon>
        <taxon>Pseudomonadati</taxon>
        <taxon>Pseudomonadota</taxon>
        <taxon>Alphaproteobacteria</taxon>
        <taxon>Rhodospirillales</taxon>
        <taxon>Oceanibaculaceae</taxon>
        <taxon>Oceanibaculum</taxon>
    </lineage>
</organism>
<gene>
    <name evidence="7" type="ORF">BCL74_3229</name>
</gene>
<dbReference type="InterPro" id="IPR011356">
    <property type="entry name" value="Leucine_aapep/pepB"/>
</dbReference>
<dbReference type="GO" id="GO:0006508">
    <property type="term" value="P:proteolysis"/>
    <property type="evidence" value="ECO:0007669"/>
    <property type="project" value="UniProtKB-KW"/>
</dbReference>
<dbReference type="PANTHER" id="PTHR11963">
    <property type="entry name" value="LEUCINE AMINOPEPTIDASE-RELATED"/>
    <property type="match status" value="1"/>
</dbReference>
<sequence length="468" mass="50038">MPSCFANRANADTRILLPVFTKDYKAWLKKQPAGWQDWLAATGFKGEAGEVGFLPPIDGHAINGQEGRAAQVVIAIEAPRTVWSLAGLPSSLPAGRYRLEADLAPDEATRLALGWALGCYRFARYRKNDRAVPELVWPAGADRKRVESAAAAISEVRDLVNTPAGDLGPEQLAEAALALAGSFKAKAKVTVGEALLKHNYPAIHTVGRAAAQEPRLIDFSWGAKGDPKITLVGKGVCFDTGGLDLKPSSGMLMMKKDMGGAAQALGLARMIMAAGLKVRLRVLIPAVENAVSGNAFHPMDIIRMRNGLSVEVGNTDAEGRLILADALAEADSEKPELLIDFATLTGAARVALGPDLPAFYCNDEATAKGLLEASEEEADPFWRLPLYQPYKRMLKNKIADLSSTGSGGFAGSITAALFLQHFVSDTTPWVHFDVYAWNPSDRPGRPEGGEAQTIRAVFAYLAGRYGAA</sequence>
<comment type="similarity">
    <text evidence="1">Belongs to the peptidase M17 family.</text>
</comment>
<name>A0A420WCJ6_9PROT</name>
<evidence type="ECO:0000259" key="6">
    <source>
        <dbReference type="PROSITE" id="PS00631"/>
    </source>
</evidence>
<dbReference type="InterPro" id="IPR000819">
    <property type="entry name" value="Peptidase_M17_C"/>
</dbReference>
<dbReference type="CDD" id="cd00433">
    <property type="entry name" value="Peptidase_M17"/>
    <property type="match status" value="1"/>
</dbReference>
<evidence type="ECO:0000313" key="8">
    <source>
        <dbReference type="Proteomes" id="UP000277424"/>
    </source>
</evidence>
<dbReference type="EMBL" id="RBIG01000003">
    <property type="protein sequence ID" value="RKQ68747.1"/>
    <property type="molecule type" value="Genomic_DNA"/>
</dbReference>
<dbReference type="Gene3D" id="3.40.220.10">
    <property type="entry name" value="Leucine Aminopeptidase, subunit E, domain 1"/>
    <property type="match status" value="1"/>
</dbReference>
<dbReference type="PANTHER" id="PTHR11963:SF20">
    <property type="entry name" value="PEPTIDASE B"/>
    <property type="match status" value="1"/>
</dbReference>
<protein>
    <submittedName>
        <fullName evidence="7">Leucyl aminopeptidase</fullName>
    </submittedName>
</protein>
<dbReference type="InterPro" id="IPR048816">
    <property type="entry name" value="Peptidase_M17_N_1"/>
</dbReference>
<dbReference type="RefSeq" id="WP_121221509.1">
    <property type="nucleotide sequence ID" value="NZ_RBIG01000003.1"/>
</dbReference>